<feature type="region of interest" description="Disordered" evidence="7">
    <location>
        <begin position="199"/>
        <end position="221"/>
    </location>
</feature>
<dbReference type="CDD" id="cd14785">
    <property type="entry name" value="V-ATPase_C"/>
    <property type="match status" value="1"/>
</dbReference>
<dbReference type="GO" id="GO:0046961">
    <property type="term" value="F:proton-transporting ATPase activity, rotational mechanism"/>
    <property type="evidence" value="ECO:0007669"/>
    <property type="project" value="InterPro"/>
</dbReference>
<feature type="region of interest" description="Disordered" evidence="7">
    <location>
        <begin position="243"/>
        <end position="272"/>
    </location>
</feature>
<evidence type="ECO:0000256" key="3">
    <source>
        <dbReference type="ARBA" id="ARBA00022781"/>
    </source>
</evidence>
<dbReference type="Gene3D" id="1.20.1460.10">
    <property type="entry name" value="subunit c (vma5p) of the yeast v-atpase, domain 2"/>
    <property type="match status" value="1"/>
</dbReference>
<feature type="compositionally biased region" description="Polar residues" evidence="7">
    <location>
        <begin position="209"/>
        <end position="221"/>
    </location>
</feature>
<dbReference type="EMBL" id="OU892279">
    <property type="protein sequence ID" value="CAG9765645.1"/>
    <property type="molecule type" value="Genomic_DNA"/>
</dbReference>
<proteinExistence type="inferred from homology"/>
<evidence type="ECO:0000256" key="4">
    <source>
        <dbReference type="ARBA" id="ARBA00023065"/>
    </source>
</evidence>
<dbReference type="GO" id="GO:0005765">
    <property type="term" value="C:lysosomal membrane"/>
    <property type="evidence" value="ECO:0007669"/>
    <property type="project" value="TreeGrafter"/>
</dbReference>
<dbReference type="PANTHER" id="PTHR10137:SF0">
    <property type="entry name" value="V-TYPE PROTON ATPASE SUBUNIT C"/>
    <property type="match status" value="1"/>
</dbReference>
<protein>
    <recommendedName>
        <fullName evidence="5 6">V-type proton ATPase subunit C</fullName>
    </recommendedName>
</protein>
<name>A0A9N9MIS4_9CUCU</name>
<feature type="compositionally biased region" description="Basic and acidic residues" evidence="7">
    <location>
        <begin position="31"/>
        <end position="42"/>
    </location>
</feature>
<dbReference type="AlphaFoldDB" id="A0A9N9MIS4"/>
<evidence type="ECO:0000256" key="2">
    <source>
        <dbReference type="ARBA" id="ARBA00022448"/>
    </source>
</evidence>
<keyword evidence="3 6" id="KW-0375">Hydrogen ion transport</keyword>
<feature type="region of interest" description="Disordered" evidence="7">
    <location>
        <begin position="22"/>
        <end position="52"/>
    </location>
</feature>
<comment type="similarity">
    <text evidence="1 6">Belongs to the V-ATPase C subunit family.</text>
</comment>
<dbReference type="InterPro" id="IPR004907">
    <property type="entry name" value="ATPase_V1-cplx_csu"/>
</dbReference>
<dbReference type="Proteomes" id="UP001152799">
    <property type="component" value="Chromosome 3"/>
</dbReference>
<organism evidence="8 9">
    <name type="scientific">Ceutorhynchus assimilis</name>
    <name type="common">cabbage seed weevil</name>
    <dbReference type="NCBI Taxonomy" id="467358"/>
    <lineage>
        <taxon>Eukaryota</taxon>
        <taxon>Metazoa</taxon>
        <taxon>Ecdysozoa</taxon>
        <taxon>Arthropoda</taxon>
        <taxon>Hexapoda</taxon>
        <taxon>Insecta</taxon>
        <taxon>Pterygota</taxon>
        <taxon>Neoptera</taxon>
        <taxon>Endopterygota</taxon>
        <taxon>Coleoptera</taxon>
        <taxon>Polyphaga</taxon>
        <taxon>Cucujiformia</taxon>
        <taxon>Curculionidae</taxon>
        <taxon>Ceutorhynchinae</taxon>
        <taxon>Ceutorhynchus</taxon>
    </lineage>
</organism>
<dbReference type="Gene3D" id="3.30.70.100">
    <property type="match status" value="1"/>
</dbReference>
<reference evidence="8" key="1">
    <citation type="submission" date="2022-01" db="EMBL/GenBank/DDBJ databases">
        <authorList>
            <person name="King R."/>
        </authorList>
    </citation>
    <scope>NUCLEOTIDE SEQUENCE</scope>
</reference>
<dbReference type="GO" id="GO:0000221">
    <property type="term" value="C:vacuolar proton-transporting V-type ATPase, V1 domain"/>
    <property type="evidence" value="ECO:0007669"/>
    <property type="project" value="TreeGrafter"/>
</dbReference>
<dbReference type="Pfam" id="PF03223">
    <property type="entry name" value="V-ATPase_C"/>
    <property type="match status" value="2"/>
</dbReference>
<dbReference type="FunFam" id="3.30.70.100:FF:000002">
    <property type="entry name" value="V-type proton ATPase subunit C"/>
    <property type="match status" value="1"/>
</dbReference>
<evidence type="ECO:0000313" key="8">
    <source>
        <dbReference type="EMBL" id="CAG9765645.1"/>
    </source>
</evidence>
<keyword evidence="2 6" id="KW-0813">Transport</keyword>
<dbReference type="PANTHER" id="PTHR10137">
    <property type="entry name" value="V-TYPE PROTON ATPASE SUBUNIT C"/>
    <property type="match status" value="1"/>
</dbReference>
<evidence type="ECO:0000313" key="9">
    <source>
        <dbReference type="Proteomes" id="UP001152799"/>
    </source>
</evidence>
<dbReference type="InterPro" id="IPR036132">
    <property type="entry name" value="Vac_ATP_synth_c_sf"/>
</dbReference>
<evidence type="ECO:0000256" key="7">
    <source>
        <dbReference type="SAM" id="MobiDB-lite"/>
    </source>
</evidence>
<evidence type="ECO:0000256" key="5">
    <source>
        <dbReference type="ARBA" id="ARBA00071118"/>
    </source>
</evidence>
<dbReference type="SUPFAM" id="SSF118203">
    <property type="entry name" value="Vacuolar ATP synthase subunit C"/>
    <property type="match status" value="2"/>
</dbReference>
<evidence type="ECO:0000256" key="1">
    <source>
        <dbReference type="ARBA" id="ARBA00006138"/>
    </source>
</evidence>
<feature type="compositionally biased region" description="Basic residues" evidence="7">
    <location>
        <begin position="154"/>
        <end position="175"/>
    </location>
</feature>
<sequence length="566" mass="64039">MLDHEDQSEDEAGACSYSYSCENNQRRRSSGSKEQKYSKKDTTGVSPTNNQENMTEYWLISAPGDKTCQQTWETMNNMTSKQNSLCTNYKFHIPDLKVGTLDQLVGLSDDLGKLDGFVEQVTRKVASYLGEVLEDQRDKLQENLMANNNDPSTTKRHTRRRFPLGKRSQHSATRRHMRALGCGGACDGCLGLLGGTSSGRPPDHDKGSCRQSPISPEASCSSDEHCEEALKFEEKKKRPLFSIGSSDKSAAEHEVDRNDDEQDASPVHSQPLVGPADLPSYLTRFQWDIAKYPIKQSLRNIADIISKQVGQIDADLKTKSTAYNNLKGSLQSLEKKQTGSLLTRNLADLVKKEHFILDSDYLQTLLVIVPKAQVHEWNATYEKITDMIVPRSSQMVTQDNEYGLFTVTLFKKVMDEFKHHAREKRFIVRDFTYDEEQLAAGKNEITKLATDKKKQFGPLVRWLKVNFSECFCAWIHVKALRVFVESVLRYGLPVNFQAILIHPNKKSMKRLRDVLNQLYGHLDGSVGHQGSNVDNVDIPGLGFGQSEYYPYVSYKINVEMIESKTL</sequence>
<keyword evidence="4 6" id="KW-0406">Ion transport</keyword>
<keyword evidence="9" id="KW-1185">Reference proteome</keyword>
<gene>
    <name evidence="8" type="ORF">CEUTPL_LOCUS6250</name>
</gene>
<dbReference type="FunFam" id="3.30.70.1180:FF:000003">
    <property type="entry name" value="V-type proton ATPase subunit C"/>
    <property type="match status" value="1"/>
</dbReference>
<accession>A0A9N9MIS4</accession>
<evidence type="ECO:0000256" key="6">
    <source>
        <dbReference type="RuleBase" id="RU364010"/>
    </source>
</evidence>
<dbReference type="Gene3D" id="3.30.70.1180">
    <property type="entry name" value="Vacuolar atp synthase subunit c, domain 1"/>
    <property type="match status" value="1"/>
</dbReference>
<comment type="function">
    <text evidence="6">Subunit of the V1 complex of vacuolar(H+)-ATPase (V-ATPase), a multisubunit enzyme composed of a peripheral complex (V1) that hydrolyzes ATP and a membrane integral complex (V0) that translocates protons. V-ATPase is responsible for acidifying and maintaining the pH of intracellular compartments and in some cell types, is targeted to the plasma membrane, where it is responsible for acidifying the extracellular environment. Subunit C is necessary for the assembly of the catalytic sector of the enzyme and is likely to have a specific function in its catalytic activity.</text>
</comment>
<dbReference type="OrthoDB" id="6605928at2759"/>
<comment type="subunit">
    <text evidence="6">V-ATPase is a heteromultimeric enzyme made up of two complexes: the ATP-hydrolytic V1 complex and the proton translocation V0 complex. The V1 complex consists of three catalytic AB heterodimers that form a heterohexamer, three peripheral stalks each consisting of EG heterodimers, one central rotor including subunits D and F, and the regulatory subunits C and H. The proton translocation complex V0 consists of the proton transport subunit a, a ring of proteolipid subunits c9c'', rotary subunit d, subunits e and f, and two accessory subunits.</text>
</comment>
<feature type="compositionally biased region" description="Polar residues" evidence="7">
    <location>
        <begin position="43"/>
        <end position="52"/>
    </location>
</feature>
<feature type="region of interest" description="Disordered" evidence="7">
    <location>
        <begin position="145"/>
        <end position="175"/>
    </location>
</feature>